<feature type="region of interest" description="Disordered" evidence="1">
    <location>
        <begin position="1"/>
        <end position="40"/>
    </location>
</feature>
<gene>
    <name evidence="2" type="primary">LRRFIP2_9</name>
    <name evidence="2" type="ORF">CM83_104546</name>
</gene>
<name>A0A0A9Z9D8_LYGHE</name>
<feature type="non-terminal residue" evidence="2">
    <location>
        <position position="110"/>
    </location>
</feature>
<feature type="compositionally biased region" description="Low complexity" evidence="1">
    <location>
        <begin position="1"/>
        <end position="11"/>
    </location>
</feature>
<evidence type="ECO:0000256" key="1">
    <source>
        <dbReference type="SAM" id="MobiDB-lite"/>
    </source>
</evidence>
<reference evidence="2" key="1">
    <citation type="journal article" date="2014" name="PLoS ONE">
        <title>Transcriptome-Based Identification of ABC Transporters in the Western Tarnished Plant Bug Lygus hesperus.</title>
        <authorList>
            <person name="Hull J.J."/>
            <person name="Chaney K."/>
            <person name="Geib S.M."/>
            <person name="Fabrick J.A."/>
            <person name="Brent C.S."/>
            <person name="Walsh D."/>
            <person name="Lavine L.C."/>
        </authorList>
    </citation>
    <scope>NUCLEOTIDE SEQUENCE</scope>
</reference>
<organism evidence="2">
    <name type="scientific">Lygus hesperus</name>
    <name type="common">Western plant bug</name>
    <dbReference type="NCBI Taxonomy" id="30085"/>
    <lineage>
        <taxon>Eukaryota</taxon>
        <taxon>Metazoa</taxon>
        <taxon>Ecdysozoa</taxon>
        <taxon>Arthropoda</taxon>
        <taxon>Hexapoda</taxon>
        <taxon>Insecta</taxon>
        <taxon>Pterygota</taxon>
        <taxon>Neoptera</taxon>
        <taxon>Paraneoptera</taxon>
        <taxon>Hemiptera</taxon>
        <taxon>Heteroptera</taxon>
        <taxon>Panheteroptera</taxon>
        <taxon>Cimicomorpha</taxon>
        <taxon>Miridae</taxon>
        <taxon>Mirini</taxon>
        <taxon>Lygus</taxon>
    </lineage>
</organism>
<protein>
    <submittedName>
        <fullName evidence="2">Leucine-rich repeat flightless-interacting protein 2</fullName>
    </submittedName>
</protein>
<reference evidence="2" key="2">
    <citation type="submission" date="2014-07" db="EMBL/GenBank/DDBJ databases">
        <authorList>
            <person name="Hull J."/>
        </authorList>
    </citation>
    <scope>NUCLEOTIDE SEQUENCE</scope>
</reference>
<proteinExistence type="predicted"/>
<evidence type="ECO:0000313" key="2">
    <source>
        <dbReference type="EMBL" id="JAG38425.1"/>
    </source>
</evidence>
<feature type="non-terminal residue" evidence="2">
    <location>
        <position position="1"/>
    </location>
</feature>
<dbReference type="EMBL" id="GBHO01005179">
    <property type="protein sequence ID" value="JAG38425.1"/>
    <property type="molecule type" value="Transcribed_RNA"/>
</dbReference>
<sequence>PSSRASASDSSPLQEPGETCSNPSRRLTGKRSSDPDSWKKNVNKRLRKMCEPYLTKCDKVLPAKRPQVILCNVLSNVPLNSRRQLVICCANSTTPWNSSNRKIICDIVTI</sequence>
<dbReference type="AlphaFoldDB" id="A0A0A9Z9D8"/>
<accession>A0A0A9Z9D8</accession>